<feature type="binding site" evidence="7">
    <location>
        <position position="150"/>
    </location>
    <ligand>
        <name>a 1,2-diacyl-sn-glycero-3-phospho-(1'-sn-glycerol)</name>
        <dbReference type="ChEBI" id="CHEBI:64716"/>
    </ligand>
</feature>
<evidence type="ECO:0000256" key="5">
    <source>
        <dbReference type="ARBA" id="ARBA00022989"/>
    </source>
</evidence>
<dbReference type="Pfam" id="PF01790">
    <property type="entry name" value="LGT"/>
    <property type="match status" value="1"/>
</dbReference>
<evidence type="ECO:0000313" key="9">
    <source>
        <dbReference type="Proteomes" id="UP001595878"/>
    </source>
</evidence>
<comment type="similarity">
    <text evidence="1 7">Belongs to the Lgt family.</text>
</comment>
<evidence type="ECO:0000256" key="1">
    <source>
        <dbReference type="ARBA" id="ARBA00007150"/>
    </source>
</evidence>
<keyword evidence="9" id="KW-1185">Reference proteome</keyword>
<keyword evidence="4 7" id="KW-0812">Transmembrane</keyword>
<feature type="transmembrane region" description="Helical" evidence="7">
    <location>
        <begin position="222"/>
        <end position="239"/>
    </location>
</feature>
<evidence type="ECO:0000313" key="8">
    <source>
        <dbReference type="EMBL" id="MFC4689798.1"/>
    </source>
</evidence>
<dbReference type="PANTHER" id="PTHR30589:SF0">
    <property type="entry name" value="PHOSPHATIDYLGLYCEROL--PROLIPOPROTEIN DIACYLGLYCERYL TRANSFERASE"/>
    <property type="match status" value="1"/>
</dbReference>
<dbReference type="PANTHER" id="PTHR30589">
    <property type="entry name" value="PROLIPOPROTEIN DIACYLGLYCERYL TRANSFERASE"/>
    <property type="match status" value="1"/>
</dbReference>
<sequence length="312" mass="35881">MFALKFTWNPVSGLDLGFITIHFYSLMFVVAFSLGFYLMKKMFQREEVAIEKLDSLFIYAVVSILLGARLGHVFFYQTELLWEDPLSVILPFRFVPEFEFTGFRGLASHGAAIATIFGLYLYNKKILHKSVLWILDRVVITCASGAIFVRIGNFLNSEMVGKITDGPLGIQFVQDEISERRAVSLTNIQNPKKAYQALTEDPQFAEIISSIPYRYPGQLMEAFGYVFVFIILYLLYWKTEARKKPGFLFGLFLLLLMTVRLVVENFKREQVEGREDWIFNLNTGQVLSIPFILIGLYFVITAFTKKPINETN</sequence>
<comment type="catalytic activity">
    <reaction evidence="7">
        <text>L-cysteinyl-[prolipoprotein] + a 1,2-diacyl-sn-glycero-3-phospho-(1'-sn-glycerol) = an S-1,2-diacyl-sn-glyceryl-L-cysteinyl-[prolipoprotein] + sn-glycerol 1-phosphate + H(+)</text>
        <dbReference type="Rhea" id="RHEA:56712"/>
        <dbReference type="Rhea" id="RHEA-COMP:14679"/>
        <dbReference type="Rhea" id="RHEA-COMP:14680"/>
        <dbReference type="ChEBI" id="CHEBI:15378"/>
        <dbReference type="ChEBI" id="CHEBI:29950"/>
        <dbReference type="ChEBI" id="CHEBI:57685"/>
        <dbReference type="ChEBI" id="CHEBI:64716"/>
        <dbReference type="ChEBI" id="CHEBI:140658"/>
        <dbReference type="EC" id="2.5.1.145"/>
    </reaction>
</comment>
<gene>
    <name evidence="7 8" type="primary">lgt</name>
    <name evidence="8" type="ORF">ACFO5T_05075</name>
</gene>
<dbReference type="RefSeq" id="WP_298347884.1">
    <property type="nucleotide sequence ID" value="NZ_JBHSHB010000008.1"/>
</dbReference>
<evidence type="ECO:0000256" key="6">
    <source>
        <dbReference type="ARBA" id="ARBA00023136"/>
    </source>
</evidence>
<evidence type="ECO:0000256" key="2">
    <source>
        <dbReference type="ARBA" id="ARBA00022475"/>
    </source>
</evidence>
<dbReference type="Proteomes" id="UP001595878">
    <property type="component" value="Unassembled WGS sequence"/>
</dbReference>
<dbReference type="NCBIfam" id="TIGR00544">
    <property type="entry name" value="lgt"/>
    <property type="match status" value="1"/>
</dbReference>
<keyword evidence="5 7" id="KW-1133">Transmembrane helix</keyword>
<proteinExistence type="inferred from homology"/>
<reference evidence="9" key="1">
    <citation type="journal article" date="2019" name="Int. J. Syst. Evol. Microbiol.">
        <title>The Global Catalogue of Microorganisms (GCM) 10K type strain sequencing project: providing services to taxonomists for standard genome sequencing and annotation.</title>
        <authorList>
            <consortium name="The Broad Institute Genomics Platform"/>
            <consortium name="The Broad Institute Genome Sequencing Center for Infectious Disease"/>
            <person name="Wu L."/>
            <person name="Ma J."/>
        </authorList>
    </citation>
    <scope>NUCLEOTIDE SEQUENCE [LARGE SCALE GENOMIC DNA]</scope>
    <source>
        <strain evidence="9">CGMCC 4.7427</strain>
    </source>
</reference>
<dbReference type="HAMAP" id="MF_01147">
    <property type="entry name" value="Lgt"/>
    <property type="match status" value="1"/>
</dbReference>
<comment type="pathway">
    <text evidence="7">Protein modification; lipoprotein biosynthesis (diacylglyceryl transfer).</text>
</comment>
<dbReference type="EC" id="2.5.1.145" evidence="7"/>
<feature type="transmembrane region" description="Helical" evidence="7">
    <location>
        <begin position="283"/>
        <end position="303"/>
    </location>
</feature>
<organism evidence="8 9">
    <name type="scientific">Dokdonia genika</name>
    <dbReference type="NCBI Taxonomy" id="308113"/>
    <lineage>
        <taxon>Bacteria</taxon>
        <taxon>Pseudomonadati</taxon>
        <taxon>Bacteroidota</taxon>
        <taxon>Flavobacteriia</taxon>
        <taxon>Flavobacteriales</taxon>
        <taxon>Flavobacteriaceae</taxon>
        <taxon>Dokdonia</taxon>
    </lineage>
</organism>
<keyword evidence="2 7" id="KW-1003">Cell membrane</keyword>
<feature type="transmembrane region" description="Helical" evidence="7">
    <location>
        <begin position="134"/>
        <end position="152"/>
    </location>
</feature>
<dbReference type="InterPro" id="IPR001640">
    <property type="entry name" value="Lgt"/>
</dbReference>
<keyword evidence="3 7" id="KW-0808">Transferase</keyword>
<dbReference type="EMBL" id="JBHSHB010000008">
    <property type="protein sequence ID" value="MFC4689798.1"/>
    <property type="molecule type" value="Genomic_DNA"/>
</dbReference>
<comment type="function">
    <text evidence="7">Catalyzes the transfer of the diacylglyceryl group from phosphatidylglycerol to the sulfhydryl group of the N-terminal cysteine of a prolipoprotein, the first step in the formation of mature lipoproteins.</text>
</comment>
<evidence type="ECO:0000256" key="4">
    <source>
        <dbReference type="ARBA" id="ARBA00022692"/>
    </source>
</evidence>
<feature type="transmembrane region" description="Helical" evidence="7">
    <location>
        <begin position="16"/>
        <end position="36"/>
    </location>
</feature>
<dbReference type="GO" id="GO:0008961">
    <property type="term" value="F:phosphatidylglycerol-prolipoprotein diacylglyceryl transferase activity"/>
    <property type="evidence" value="ECO:0007669"/>
    <property type="project" value="UniProtKB-EC"/>
</dbReference>
<feature type="transmembrane region" description="Helical" evidence="7">
    <location>
        <begin position="56"/>
        <end position="76"/>
    </location>
</feature>
<evidence type="ECO:0000256" key="3">
    <source>
        <dbReference type="ARBA" id="ARBA00022679"/>
    </source>
</evidence>
<name>A0ABV9L6S0_9FLAO</name>
<protein>
    <recommendedName>
        <fullName evidence="7">Phosphatidylglycerol--prolipoprotein diacylglyceryl transferase</fullName>
        <ecNumber evidence="7">2.5.1.145</ecNumber>
    </recommendedName>
</protein>
<feature type="transmembrane region" description="Helical" evidence="7">
    <location>
        <begin position="102"/>
        <end position="122"/>
    </location>
</feature>
<comment type="caution">
    <text evidence="8">The sequence shown here is derived from an EMBL/GenBank/DDBJ whole genome shotgun (WGS) entry which is preliminary data.</text>
</comment>
<keyword evidence="6 7" id="KW-0472">Membrane</keyword>
<accession>A0ABV9L6S0</accession>
<comment type="subcellular location">
    <subcellularLocation>
        <location evidence="7">Cell membrane</location>
        <topology evidence="7">Multi-pass membrane protein</topology>
    </subcellularLocation>
</comment>
<feature type="transmembrane region" description="Helical" evidence="7">
    <location>
        <begin position="246"/>
        <end position="263"/>
    </location>
</feature>
<evidence type="ECO:0000256" key="7">
    <source>
        <dbReference type="HAMAP-Rule" id="MF_01147"/>
    </source>
</evidence>